<proteinExistence type="predicted"/>
<sequence length="151" mass="16149">MGFFKKIGQGIKKFAKKNINFKSLVKVGSMVDPSGIVSGLSAQHEQKKMEREQEAQAVAEAQAYEAQMKSKNPNIGEILTGAAGGALSGAGQVLAGSTKAGEAGATLVESTTNAWFKRNWLKLVGAVLGATTVVVLFVRVLRPKRQGYRRR</sequence>
<keyword evidence="3" id="KW-1185">Reference proteome</keyword>
<dbReference type="AlphaFoldDB" id="A0A2S4N7A1"/>
<dbReference type="Proteomes" id="UP000237056">
    <property type="component" value="Unassembled WGS sequence"/>
</dbReference>
<gene>
    <name evidence="2" type="ORF">Q361_10946</name>
</gene>
<organism evidence="2 3">
    <name type="scientific">Flavobacterium croceum DSM 17960</name>
    <dbReference type="NCBI Taxonomy" id="1121886"/>
    <lineage>
        <taxon>Bacteria</taxon>
        <taxon>Pseudomonadati</taxon>
        <taxon>Bacteroidota</taxon>
        <taxon>Flavobacteriia</taxon>
        <taxon>Flavobacteriales</taxon>
        <taxon>Flavobacteriaceae</taxon>
        <taxon>Flavobacterium</taxon>
    </lineage>
</organism>
<evidence type="ECO:0000256" key="1">
    <source>
        <dbReference type="SAM" id="Phobius"/>
    </source>
</evidence>
<evidence type="ECO:0000313" key="2">
    <source>
        <dbReference type="EMBL" id="POS01586.1"/>
    </source>
</evidence>
<protein>
    <submittedName>
        <fullName evidence="2">Uncharacterized protein</fullName>
    </submittedName>
</protein>
<evidence type="ECO:0000313" key="3">
    <source>
        <dbReference type="Proteomes" id="UP000237056"/>
    </source>
</evidence>
<dbReference type="EMBL" id="PQNY01000009">
    <property type="protein sequence ID" value="POS01586.1"/>
    <property type="molecule type" value="Genomic_DNA"/>
</dbReference>
<feature type="transmembrane region" description="Helical" evidence="1">
    <location>
        <begin position="120"/>
        <end position="141"/>
    </location>
</feature>
<keyword evidence="1" id="KW-0472">Membrane</keyword>
<dbReference type="RefSeq" id="WP_103726183.1">
    <property type="nucleotide sequence ID" value="NZ_PQNY01000009.1"/>
</dbReference>
<name>A0A2S4N7A1_9FLAO</name>
<keyword evidence="1" id="KW-1133">Transmembrane helix</keyword>
<keyword evidence="1" id="KW-0812">Transmembrane</keyword>
<comment type="caution">
    <text evidence="2">The sequence shown here is derived from an EMBL/GenBank/DDBJ whole genome shotgun (WGS) entry which is preliminary data.</text>
</comment>
<accession>A0A2S4N7A1</accession>
<reference evidence="2 3" key="1">
    <citation type="submission" date="2018-01" db="EMBL/GenBank/DDBJ databases">
        <title>Genomic Encyclopedia of Type Strains, Phase I: the one thousand microbial genomes (KMG-I) project.</title>
        <authorList>
            <person name="Goeker M."/>
        </authorList>
    </citation>
    <scope>NUCLEOTIDE SEQUENCE [LARGE SCALE GENOMIC DNA]</scope>
    <source>
        <strain evidence="2 3">DSM 17960</strain>
    </source>
</reference>